<reference evidence="2 3" key="1">
    <citation type="journal article" date="2018" name="Nat. Ecol. Evol.">
        <title>Shark genomes provide insights into elasmobranch evolution and the origin of vertebrates.</title>
        <authorList>
            <person name="Hara Y"/>
            <person name="Yamaguchi K"/>
            <person name="Onimaru K"/>
            <person name="Kadota M"/>
            <person name="Koyanagi M"/>
            <person name="Keeley SD"/>
            <person name="Tatsumi K"/>
            <person name="Tanaka K"/>
            <person name="Motone F"/>
            <person name="Kageyama Y"/>
            <person name="Nozu R"/>
            <person name="Adachi N"/>
            <person name="Nishimura O"/>
            <person name="Nakagawa R"/>
            <person name="Tanegashima C"/>
            <person name="Kiyatake I"/>
            <person name="Matsumoto R"/>
            <person name="Murakumo K"/>
            <person name="Nishida K"/>
            <person name="Terakita A"/>
            <person name="Kuratani S"/>
            <person name="Sato K"/>
            <person name="Hyodo S Kuraku.S."/>
        </authorList>
    </citation>
    <scope>NUCLEOTIDE SEQUENCE [LARGE SCALE GENOMIC DNA]</scope>
</reference>
<feature type="compositionally biased region" description="Basic and acidic residues" evidence="1">
    <location>
        <begin position="202"/>
        <end position="222"/>
    </location>
</feature>
<organism evidence="2 3">
    <name type="scientific">Chiloscyllium punctatum</name>
    <name type="common">Brownbanded bambooshark</name>
    <name type="synonym">Hemiscyllium punctatum</name>
    <dbReference type="NCBI Taxonomy" id="137246"/>
    <lineage>
        <taxon>Eukaryota</taxon>
        <taxon>Metazoa</taxon>
        <taxon>Chordata</taxon>
        <taxon>Craniata</taxon>
        <taxon>Vertebrata</taxon>
        <taxon>Chondrichthyes</taxon>
        <taxon>Elasmobranchii</taxon>
        <taxon>Galeomorphii</taxon>
        <taxon>Galeoidea</taxon>
        <taxon>Orectolobiformes</taxon>
        <taxon>Hemiscylliidae</taxon>
        <taxon>Chiloscyllium</taxon>
    </lineage>
</organism>
<accession>A0A401TRE8</accession>
<name>A0A401TRE8_CHIPU</name>
<keyword evidence="3" id="KW-1185">Reference proteome</keyword>
<comment type="caution">
    <text evidence="2">The sequence shown here is derived from an EMBL/GenBank/DDBJ whole genome shotgun (WGS) entry which is preliminary data.</text>
</comment>
<proteinExistence type="predicted"/>
<evidence type="ECO:0000256" key="1">
    <source>
        <dbReference type="SAM" id="MobiDB-lite"/>
    </source>
</evidence>
<feature type="region of interest" description="Disordered" evidence="1">
    <location>
        <begin position="1"/>
        <end position="231"/>
    </location>
</feature>
<dbReference type="AlphaFoldDB" id="A0A401TRE8"/>
<protein>
    <submittedName>
        <fullName evidence="2">Uncharacterized protein</fullName>
    </submittedName>
</protein>
<feature type="non-terminal residue" evidence="2">
    <location>
        <position position="1"/>
    </location>
</feature>
<feature type="compositionally biased region" description="Basic and acidic residues" evidence="1">
    <location>
        <begin position="160"/>
        <end position="195"/>
    </location>
</feature>
<dbReference type="EMBL" id="BEZZ01156766">
    <property type="protein sequence ID" value="GCC45215.1"/>
    <property type="molecule type" value="Genomic_DNA"/>
</dbReference>
<feature type="compositionally biased region" description="Basic and acidic residues" evidence="1">
    <location>
        <begin position="57"/>
        <end position="90"/>
    </location>
</feature>
<feature type="compositionally biased region" description="Basic and acidic residues" evidence="1">
    <location>
        <begin position="25"/>
        <end position="35"/>
    </location>
</feature>
<evidence type="ECO:0000313" key="3">
    <source>
        <dbReference type="Proteomes" id="UP000287033"/>
    </source>
</evidence>
<dbReference type="Proteomes" id="UP000287033">
    <property type="component" value="Unassembled WGS sequence"/>
</dbReference>
<feature type="compositionally biased region" description="Basic and acidic residues" evidence="1">
    <location>
        <begin position="100"/>
        <end position="145"/>
    </location>
</feature>
<sequence>EFLPLSRSTLRRTGGQAGNVVVHQESVDDQRRRGAEQGAGHDLSPVEDVAFDQGGDDADRQYELIRRGREHQRIEELGPGNREGKDRGRDQAWQGDRDEDPGQRLEPARAIDDRGFVELLRDRGEIADHDPGAERHRQRRIDEQQHVPAIDELDASPVAEHGEHLEQRDEQQAVRDEIGEEHAGRERRRAPEFHPRQRKGGRHADQHRDGDDDDRDPGRIPEEAQELVRGQQLDVVFECGLMHPPRIGRR</sequence>
<gene>
    <name evidence="2" type="ORF">chiPu_0029439</name>
</gene>
<evidence type="ECO:0000313" key="2">
    <source>
        <dbReference type="EMBL" id="GCC45215.1"/>
    </source>
</evidence>